<feature type="compositionally biased region" description="Low complexity" evidence="1">
    <location>
        <begin position="92"/>
        <end position="102"/>
    </location>
</feature>
<feature type="compositionally biased region" description="Gly residues" evidence="1">
    <location>
        <begin position="26"/>
        <end position="35"/>
    </location>
</feature>
<evidence type="ECO:0000313" key="3">
    <source>
        <dbReference type="Proteomes" id="UP000663525"/>
    </source>
</evidence>
<protein>
    <submittedName>
        <fullName evidence="2">Uncharacterized protein</fullName>
    </submittedName>
</protein>
<reference evidence="2" key="1">
    <citation type="submission" date="2020-11" db="EMBL/GenBank/DDBJ databases">
        <title>Carbohydrate-dependent, anaerobic sulfur respiration: A novel catabolism in halophilic archaea.</title>
        <authorList>
            <person name="Sorokin D.Y."/>
            <person name="Messina E."/>
            <person name="Smedile F."/>
            <person name="La Cono V."/>
            <person name="Hallsworth J.E."/>
            <person name="Yakimov M.M."/>
        </authorList>
    </citation>
    <scope>NUCLEOTIDE SEQUENCE</scope>
    <source>
        <strain evidence="2">HSR12-1</strain>
    </source>
</reference>
<dbReference type="EMBL" id="CP064787">
    <property type="protein sequence ID" value="QSG06472.1"/>
    <property type="molecule type" value="Genomic_DNA"/>
</dbReference>
<feature type="compositionally biased region" description="Low complexity" evidence="1">
    <location>
        <begin position="187"/>
        <end position="207"/>
    </location>
</feature>
<name>A0A897N0K8_9EURY</name>
<feature type="compositionally biased region" description="Low complexity" evidence="1">
    <location>
        <begin position="55"/>
        <end position="70"/>
    </location>
</feature>
<dbReference type="AlphaFoldDB" id="A0A897N0K8"/>
<feature type="compositionally biased region" description="Low complexity" evidence="1">
    <location>
        <begin position="128"/>
        <end position="138"/>
    </location>
</feature>
<dbReference type="RefSeq" id="WP_229112946.1">
    <property type="nucleotide sequence ID" value="NZ_CP064787.1"/>
</dbReference>
<dbReference type="GeneID" id="68855709"/>
<feature type="compositionally biased region" description="Gly residues" evidence="1">
    <location>
        <begin position="71"/>
        <end position="82"/>
    </location>
</feature>
<evidence type="ECO:0000313" key="2">
    <source>
        <dbReference type="EMBL" id="QSG06472.1"/>
    </source>
</evidence>
<dbReference type="Proteomes" id="UP000663525">
    <property type="component" value="Chromosome"/>
</dbReference>
<gene>
    <name evidence="2" type="ORF">HSR121_2141</name>
</gene>
<evidence type="ECO:0000256" key="1">
    <source>
        <dbReference type="SAM" id="MobiDB-lite"/>
    </source>
</evidence>
<feature type="region of interest" description="Disordered" evidence="1">
    <location>
        <begin position="1"/>
        <end position="211"/>
    </location>
</feature>
<sequence length="235" mass="22967">MSYEIPKITDSPEEVEDKTDSDHSSGSGGGGGSGGLNLPTDPLGTMPDSVDDNLPDLPDPSGGSDSSDSGGLSGDAGSGVGGDSSDSDGSDSSDSSGPDSSDSGGGLNLGEQIPNPSGTQRLDGAFTGGSDNSDGSSDNSEDKSSGDSDGGLGTDSDGSSDPNLMDEEWVALDPFETMPDSVTENLPDPGDSGGSSSDSGQSDTPQSAGLLAGIDQRQVAIGAAALAVVWGVSQR</sequence>
<accession>A0A897N0K8</accession>
<organism evidence="2 3">
    <name type="scientific">Halapricum desulfuricans</name>
    <dbReference type="NCBI Taxonomy" id="2841257"/>
    <lineage>
        <taxon>Archaea</taxon>
        <taxon>Methanobacteriati</taxon>
        <taxon>Methanobacteriota</taxon>
        <taxon>Stenosarchaea group</taxon>
        <taxon>Halobacteria</taxon>
        <taxon>Halobacteriales</taxon>
        <taxon>Haloarculaceae</taxon>
        <taxon>Halapricum</taxon>
    </lineage>
</organism>
<proteinExistence type="predicted"/>